<evidence type="ECO:0000256" key="3">
    <source>
        <dbReference type="ARBA" id="ARBA00022843"/>
    </source>
</evidence>
<proteinExistence type="inferred from homology"/>
<dbReference type="Pfam" id="PF00888">
    <property type="entry name" value="Cullin"/>
    <property type="match status" value="1"/>
</dbReference>
<dbReference type="InterPro" id="IPR045093">
    <property type="entry name" value="Cullin"/>
</dbReference>
<dbReference type="Proteomes" id="UP001213000">
    <property type="component" value="Unassembled WGS sequence"/>
</dbReference>
<evidence type="ECO:0000256" key="2">
    <source>
        <dbReference type="ARBA" id="ARBA00022499"/>
    </source>
</evidence>
<accession>A0AAD5VZ15</accession>
<evidence type="ECO:0000256" key="1">
    <source>
        <dbReference type="ARBA" id="ARBA00006019"/>
    </source>
</evidence>
<organism evidence="8 9">
    <name type="scientific">Leucocoprinus birnbaumii</name>
    <dbReference type="NCBI Taxonomy" id="56174"/>
    <lineage>
        <taxon>Eukaryota</taxon>
        <taxon>Fungi</taxon>
        <taxon>Dikarya</taxon>
        <taxon>Basidiomycota</taxon>
        <taxon>Agaricomycotina</taxon>
        <taxon>Agaricomycetes</taxon>
        <taxon>Agaricomycetidae</taxon>
        <taxon>Agaricales</taxon>
        <taxon>Agaricineae</taxon>
        <taxon>Agaricaceae</taxon>
        <taxon>Leucocoprinus</taxon>
    </lineage>
</organism>
<dbReference type="InterPro" id="IPR016158">
    <property type="entry name" value="Cullin_homology"/>
</dbReference>
<dbReference type="InterPro" id="IPR036390">
    <property type="entry name" value="WH_DNA-bd_sf"/>
</dbReference>
<comment type="caution">
    <text evidence="8">The sequence shown here is derived from an EMBL/GenBank/DDBJ whole genome shotgun (WGS) entry which is preliminary data.</text>
</comment>
<dbReference type="Gene3D" id="1.20.1310.10">
    <property type="entry name" value="Cullin Repeats"/>
    <property type="match status" value="4"/>
</dbReference>
<evidence type="ECO:0000259" key="7">
    <source>
        <dbReference type="PROSITE" id="PS50069"/>
    </source>
</evidence>
<feature type="domain" description="Cullin family profile" evidence="7">
    <location>
        <begin position="456"/>
        <end position="703"/>
    </location>
</feature>
<gene>
    <name evidence="8" type="ORF">NP233_g3479</name>
</gene>
<dbReference type="InterPro" id="IPR059120">
    <property type="entry name" value="Cullin-like_AB"/>
</dbReference>
<dbReference type="AlphaFoldDB" id="A0AAD5VZ15"/>
<dbReference type="SUPFAM" id="SSF74788">
    <property type="entry name" value="Cullin repeat-like"/>
    <property type="match status" value="1"/>
</dbReference>
<keyword evidence="9" id="KW-1185">Reference proteome</keyword>
<sequence>MASISILLTLPKSSKGLTELKDTVSERHTNDNGSASPRRKVPRLDTDSDSASASRSQIAATANLSSGLNKSGPLTLHITGGDLFNKHTSGDKEFSLLHRCIRVLFDSEQNQSFPATNQAIYNACRTVVNVAKKGEGLYDVFQMELERCVGKLARDCSQDKPPMEWMSYFVTTCEWFQARINLATSLFTYLDQEYVANNSALEPIRIIAYAAFEASIFGNTRIILSLQEGLEAWAESERNTRTPHPNRDIIPRLIYHLIAHGQYDKFEQHYVRITQEYYTTESERLSQEQQKDPQAFFQHVCGRITEEGERSKDVLPAGSWGLLRETTERALWKGRLEWLATETVGPYMVAGDMESLGTMYDLFGRVDGLKVLCAAFRKYMISSVVEVVKDTEKDDDMVDRLLNLRKMANNTIEKAFSKPSMSTIDFTSSPRKHPDQTFIYALADAFTMGFKARRNKPAEMIAKYLDKAMRKGQGESSDADFDTILNNALELYRFSEDKDVFRTFYHRSLAKRLLLGKSASNDFEISMLKKMKEKYDPEFGMGEDMFKDLALSKENMEDYHMKMDDDNPGRKLYVMVLQRSAWPFRGNDMEAEKEDSANKDGKILGEYRKDIFLPPDMQEQLNGFEKYYKGKHASRKLDWNHGLGTATLKARFSTSVKELSVSLYQTVVLLLFNESPEISFHDIKAQTMMSNDGELRRTLQSLACGKKKVLKKIPPGRDVNDDDVFRFNADFTDPRPKIHINSIQAKVSPEESKKTNAAIEGDRKMYLDAAIVRIMKANKTMMYEKLKTATIDAVKNHFRPEVEVIKQRVDSLVETEYLERDKVERNKFHYVA</sequence>
<evidence type="ECO:0000313" key="9">
    <source>
        <dbReference type="Proteomes" id="UP001213000"/>
    </source>
</evidence>
<dbReference type="GO" id="GO:0006511">
    <property type="term" value="P:ubiquitin-dependent protein catabolic process"/>
    <property type="evidence" value="ECO:0007669"/>
    <property type="project" value="InterPro"/>
</dbReference>
<dbReference type="PANTHER" id="PTHR11932">
    <property type="entry name" value="CULLIN"/>
    <property type="match status" value="1"/>
</dbReference>
<dbReference type="InterPro" id="IPR036317">
    <property type="entry name" value="Cullin_homology_sf"/>
</dbReference>
<dbReference type="PROSITE" id="PS50069">
    <property type="entry name" value="CULLIN_2"/>
    <property type="match status" value="1"/>
</dbReference>
<dbReference type="InterPro" id="IPR016159">
    <property type="entry name" value="Cullin_repeat-like_dom_sf"/>
</dbReference>
<dbReference type="InterPro" id="IPR001373">
    <property type="entry name" value="Cullin_N"/>
</dbReference>
<evidence type="ECO:0000256" key="5">
    <source>
        <dbReference type="RuleBase" id="RU003829"/>
    </source>
</evidence>
<dbReference type="Pfam" id="PF10557">
    <property type="entry name" value="Cullin_Nedd8"/>
    <property type="match status" value="1"/>
</dbReference>
<dbReference type="SMART" id="SM00182">
    <property type="entry name" value="CULLIN"/>
    <property type="match status" value="1"/>
</dbReference>
<feature type="region of interest" description="Disordered" evidence="6">
    <location>
        <begin position="23"/>
        <end position="56"/>
    </location>
</feature>
<dbReference type="Gene3D" id="1.10.10.10">
    <property type="entry name" value="Winged helix-like DNA-binding domain superfamily/Winged helix DNA-binding domain"/>
    <property type="match status" value="1"/>
</dbReference>
<protein>
    <recommendedName>
        <fullName evidence="7">Cullin family profile domain-containing protein</fullName>
    </recommendedName>
</protein>
<dbReference type="Pfam" id="PF26557">
    <property type="entry name" value="Cullin_AB"/>
    <property type="match status" value="1"/>
</dbReference>
<dbReference type="FunFam" id="1.10.10.10:FF:000014">
    <property type="entry name" value="Cullin 1"/>
    <property type="match status" value="1"/>
</dbReference>
<keyword evidence="3" id="KW-0832">Ubl conjugation</keyword>
<dbReference type="InterPro" id="IPR036388">
    <property type="entry name" value="WH-like_DNA-bd_sf"/>
</dbReference>
<evidence type="ECO:0000256" key="6">
    <source>
        <dbReference type="SAM" id="MobiDB-lite"/>
    </source>
</evidence>
<reference evidence="8" key="1">
    <citation type="submission" date="2022-07" db="EMBL/GenBank/DDBJ databases">
        <title>Genome Sequence of Leucocoprinus birnbaumii.</title>
        <authorList>
            <person name="Buettner E."/>
        </authorList>
    </citation>
    <scope>NUCLEOTIDE SEQUENCE</scope>
    <source>
        <strain evidence="8">VT141</strain>
    </source>
</reference>
<evidence type="ECO:0000256" key="4">
    <source>
        <dbReference type="PROSITE-ProRule" id="PRU00330"/>
    </source>
</evidence>
<dbReference type="SMART" id="SM00884">
    <property type="entry name" value="Cullin_Nedd8"/>
    <property type="match status" value="1"/>
</dbReference>
<keyword evidence="2" id="KW-1017">Isopeptide bond</keyword>
<dbReference type="EMBL" id="JANIEX010000167">
    <property type="protein sequence ID" value="KAJ3571858.1"/>
    <property type="molecule type" value="Genomic_DNA"/>
</dbReference>
<dbReference type="SUPFAM" id="SSF46785">
    <property type="entry name" value="Winged helix' DNA-binding domain"/>
    <property type="match status" value="1"/>
</dbReference>
<dbReference type="Gene3D" id="3.30.230.130">
    <property type="entry name" value="Cullin, Chain C, Domain 2"/>
    <property type="match status" value="1"/>
</dbReference>
<dbReference type="GO" id="GO:0031625">
    <property type="term" value="F:ubiquitin protein ligase binding"/>
    <property type="evidence" value="ECO:0007669"/>
    <property type="project" value="InterPro"/>
</dbReference>
<dbReference type="SUPFAM" id="SSF75632">
    <property type="entry name" value="Cullin homology domain"/>
    <property type="match status" value="1"/>
</dbReference>
<evidence type="ECO:0000313" key="8">
    <source>
        <dbReference type="EMBL" id="KAJ3571858.1"/>
    </source>
</evidence>
<dbReference type="InterPro" id="IPR019559">
    <property type="entry name" value="Cullin_neddylation_domain"/>
</dbReference>
<name>A0AAD5VZ15_9AGAR</name>
<comment type="similarity">
    <text evidence="1 4 5">Belongs to the cullin family.</text>
</comment>